<evidence type="ECO:0000313" key="4">
    <source>
        <dbReference type="Proteomes" id="UP000604046"/>
    </source>
</evidence>
<dbReference type="OrthoDB" id="60204at2759"/>
<accession>A0A812GZB4</accession>
<dbReference type="InterPro" id="IPR029069">
    <property type="entry name" value="HotDog_dom_sf"/>
</dbReference>
<proteinExistence type="predicted"/>
<dbReference type="GO" id="GO:0003857">
    <property type="term" value="F:(3S)-3-hydroxyacyl-CoA dehydrogenase (NAD+) activity"/>
    <property type="evidence" value="ECO:0007669"/>
    <property type="project" value="TreeGrafter"/>
</dbReference>
<dbReference type="PANTHER" id="PTHR13078:SF56">
    <property type="entry name" value="PEROXISOMAL MULTIFUNCTIONAL ENZYME TYPE 2"/>
    <property type="match status" value="1"/>
</dbReference>
<evidence type="ECO:0000259" key="2">
    <source>
        <dbReference type="Pfam" id="PF22622"/>
    </source>
</evidence>
<dbReference type="Pfam" id="PF22622">
    <property type="entry name" value="MFE-2_hydrat-2_N"/>
    <property type="match status" value="1"/>
</dbReference>
<dbReference type="Pfam" id="PF01575">
    <property type="entry name" value="MaoC_dehydratas"/>
    <property type="match status" value="1"/>
</dbReference>
<protein>
    <submittedName>
        <fullName evidence="3">HSD17B4 protein</fullName>
    </submittedName>
</protein>
<dbReference type="InterPro" id="IPR002539">
    <property type="entry name" value="MaoC-like_dom"/>
</dbReference>
<organism evidence="3 4">
    <name type="scientific">Symbiodinium natans</name>
    <dbReference type="NCBI Taxonomy" id="878477"/>
    <lineage>
        <taxon>Eukaryota</taxon>
        <taxon>Sar</taxon>
        <taxon>Alveolata</taxon>
        <taxon>Dinophyceae</taxon>
        <taxon>Suessiales</taxon>
        <taxon>Symbiodiniaceae</taxon>
        <taxon>Symbiodinium</taxon>
    </lineage>
</organism>
<keyword evidence="4" id="KW-1185">Reference proteome</keyword>
<comment type="caution">
    <text evidence="3">The sequence shown here is derived from an EMBL/GenBank/DDBJ whole genome shotgun (WGS) entry which is preliminary data.</text>
</comment>
<dbReference type="SUPFAM" id="SSF54637">
    <property type="entry name" value="Thioesterase/thiol ester dehydrase-isomerase"/>
    <property type="match status" value="2"/>
</dbReference>
<dbReference type="PANTHER" id="PTHR13078">
    <property type="entry name" value="PEROXISOMAL MULTIFUNCTIONAL ENZYME TYPE 2-RELATED"/>
    <property type="match status" value="1"/>
</dbReference>
<reference evidence="3" key="1">
    <citation type="submission" date="2021-02" db="EMBL/GenBank/DDBJ databases">
        <authorList>
            <person name="Dougan E. K."/>
            <person name="Rhodes N."/>
            <person name="Thang M."/>
            <person name="Chan C."/>
        </authorList>
    </citation>
    <scope>NUCLEOTIDE SEQUENCE</scope>
</reference>
<dbReference type="Gene3D" id="3.10.129.10">
    <property type="entry name" value="Hotdog Thioesterase"/>
    <property type="match status" value="1"/>
</dbReference>
<name>A0A812GZB4_9DINO</name>
<dbReference type="GO" id="GO:0005777">
    <property type="term" value="C:peroxisome"/>
    <property type="evidence" value="ECO:0007669"/>
    <property type="project" value="TreeGrafter"/>
</dbReference>
<dbReference type="GO" id="GO:0044594">
    <property type="term" value="F:17-beta-hydroxysteroid dehydrogenase (NAD+) activity"/>
    <property type="evidence" value="ECO:0007669"/>
    <property type="project" value="TreeGrafter"/>
</dbReference>
<evidence type="ECO:0000313" key="3">
    <source>
        <dbReference type="EMBL" id="CAE6930741.1"/>
    </source>
</evidence>
<dbReference type="EMBL" id="CAJNDS010000041">
    <property type="protein sequence ID" value="CAE6930741.1"/>
    <property type="molecule type" value="Genomic_DNA"/>
</dbReference>
<dbReference type="Proteomes" id="UP000604046">
    <property type="component" value="Unassembled WGS sequence"/>
</dbReference>
<dbReference type="GO" id="GO:0004300">
    <property type="term" value="F:enoyl-CoA hydratase activity"/>
    <property type="evidence" value="ECO:0007669"/>
    <property type="project" value="TreeGrafter"/>
</dbReference>
<sequence length="299" mass="32629">MPQYSPTSVLGPGGSPSVWGEPLRLSWNLRDVLLYAVGIGSRDLRFVYEAHPEFAVFPTFPIRFGTLGAASFASALPPSLGPLTIDAERMLEMHRPLPTAGAAKICSRIVGIHERPKGSSFVEYETLVSDDAGVPYCRLVTGQYRRGVNQLGDIEPFEGAGTTYSNKLAFPSTPPDVTCEQWIPDNQALVYRLSGDYNPLHIDVDAAKVGGFDQPILHGLCTFGHCASMLLGALCDGDPARFKSIKVRFSSPVFMKSSLRVHAWHDGPGRVLFQAEVDGRLVVAHAYFEFHEAPRAAKL</sequence>
<dbReference type="GO" id="GO:0006635">
    <property type="term" value="P:fatty acid beta-oxidation"/>
    <property type="evidence" value="ECO:0007669"/>
    <property type="project" value="TreeGrafter"/>
</dbReference>
<dbReference type="CDD" id="cd03448">
    <property type="entry name" value="HDE_HSD"/>
    <property type="match status" value="1"/>
</dbReference>
<dbReference type="AlphaFoldDB" id="A0A812GZB4"/>
<gene>
    <name evidence="3" type="primary">HSD17B4</name>
    <name evidence="3" type="ORF">SNAT2548_LOCUS829</name>
</gene>
<dbReference type="InterPro" id="IPR054357">
    <property type="entry name" value="MFE-2_N"/>
</dbReference>
<feature type="domain" description="Peroxisomal multifunctional enzyme type 2-like N-terminal" evidence="2">
    <location>
        <begin position="28"/>
        <end position="134"/>
    </location>
</feature>
<feature type="domain" description="MaoC-like" evidence="1">
    <location>
        <begin position="179"/>
        <end position="276"/>
    </location>
</feature>
<evidence type="ECO:0000259" key="1">
    <source>
        <dbReference type="Pfam" id="PF01575"/>
    </source>
</evidence>